<keyword evidence="2" id="KW-1185">Reference proteome</keyword>
<dbReference type="Proteomes" id="UP000027982">
    <property type="component" value="Chromosome"/>
</dbReference>
<dbReference type="AlphaFoldDB" id="A0A068NS76"/>
<sequence length="184" mass="20453">MGTLAGYFGERPLQIRMYDADEERLDLFDRLARMCFIATYVPHELLSTTDPGEALHETDGIVVAVGANCARRYLRATRQAGIADVGDLGMVEQAVTDILGPVPPAIPVLSLLDPEVQLPRATYQRLDWPGPLEANDRQTLPFQILRWLKKEEPVTDLISVYDQSPLKAWLDDPRSAEVILGTPA</sequence>
<accession>A0A068NS76</accession>
<reference evidence="1 2" key="1">
    <citation type="journal article" date="2014" name="PLoS ONE">
        <title>The first complete genome sequence of the class fimbriimonadia in the phylum armatimonadetes.</title>
        <authorList>
            <person name="Hu Z.Y."/>
            <person name="Wang Y.Z."/>
            <person name="Im W.T."/>
            <person name="Wang S.Y."/>
            <person name="Zhao G.P."/>
            <person name="Zheng H.J."/>
            <person name="Quan Z.X."/>
        </authorList>
    </citation>
    <scope>NUCLEOTIDE SEQUENCE [LARGE SCALE GENOMIC DNA]</scope>
    <source>
        <strain evidence="1">Gsoil 348</strain>
    </source>
</reference>
<evidence type="ECO:0000313" key="1">
    <source>
        <dbReference type="EMBL" id="AIE86197.1"/>
    </source>
</evidence>
<dbReference type="InterPro" id="IPR036291">
    <property type="entry name" value="NAD(P)-bd_dom_sf"/>
</dbReference>
<dbReference type="STRING" id="661478.OP10G_2829"/>
<name>A0A068NS76_FIMGI</name>
<gene>
    <name evidence="1" type="ORF">OP10G_2829</name>
</gene>
<dbReference type="SUPFAM" id="SSF51735">
    <property type="entry name" value="NAD(P)-binding Rossmann-fold domains"/>
    <property type="match status" value="1"/>
</dbReference>
<protein>
    <submittedName>
        <fullName evidence="1">Uncharacterized protein</fullName>
    </submittedName>
</protein>
<dbReference type="KEGG" id="fgi:OP10G_2829"/>
<proteinExistence type="predicted"/>
<dbReference type="HOGENOM" id="CLU_1466147_0_0_0"/>
<dbReference type="EMBL" id="CP007139">
    <property type="protein sequence ID" value="AIE86197.1"/>
    <property type="molecule type" value="Genomic_DNA"/>
</dbReference>
<evidence type="ECO:0000313" key="2">
    <source>
        <dbReference type="Proteomes" id="UP000027982"/>
    </source>
</evidence>
<organism evidence="1 2">
    <name type="scientific">Fimbriimonas ginsengisoli Gsoil 348</name>
    <dbReference type="NCBI Taxonomy" id="661478"/>
    <lineage>
        <taxon>Bacteria</taxon>
        <taxon>Bacillati</taxon>
        <taxon>Armatimonadota</taxon>
        <taxon>Fimbriimonadia</taxon>
        <taxon>Fimbriimonadales</taxon>
        <taxon>Fimbriimonadaceae</taxon>
        <taxon>Fimbriimonas</taxon>
    </lineage>
</organism>